<dbReference type="GO" id="GO:0016607">
    <property type="term" value="C:nuclear speck"/>
    <property type="evidence" value="ECO:0007669"/>
    <property type="project" value="UniProtKB-SubCell"/>
</dbReference>
<protein>
    <submittedName>
        <fullName evidence="16">Ubiquitin-protein ligase</fullName>
    </submittedName>
</protein>
<feature type="compositionally biased region" description="Basic and acidic residues" evidence="13">
    <location>
        <begin position="306"/>
        <end position="357"/>
    </location>
</feature>
<dbReference type="GO" id="GO:1990904">
    <property type="term" value="C:ribonucleoprotein complex"/>
    <property type="evidence" value="ECO:0007669"/>
    <property type="project" value="UniProtKB-KW"/>
</dbReference>
<evidence type="ECO:0000313" key="17">
    <source>
        <dbReference type="Proteomes" id="UP001454036"/>
    </source>
</evidence>
<dbReference type="GO" id="GO:0031464">
    <property type="term" value="C:Cul4A-RING E3 ubiquitin ligase complex"/>
    <property type="evidence" value="ECO:0007669"/>
    <property type="project" value="TreeGrafter"/>
</dbReference>
<proteinExistence type="inferred from homology"/>
<keyword evidence="5" id="KW-0507">mRNA processing</keyword>
<keyword evidence="7 12" id="KW-0694">RNA-binding</keyword>
<keyword evidence="11" id="KW-0687">Ribonucleoprotein</keyword>
<comment type="caution">
    <text evidence="16">The sequence shown here is derived from an EMBL/GenBank/DDBJ whole genome shotgun (WGS) entry which is preliminary data.</text>
</comment>
<evidence type="ECO:0000313" key="16">
    <source>
        <dbReference type="EMBL" id="GAA0147083.1"/>
    </source>
</evidence>
<feature type="transmembrane region" description="Helical" evidence="14">
    <location>
        <begin position="798"/>
        <end position="821"/>
    </location>
</feature>
<dbReference type="Gene3D" id="3.30.70.330">
    <property type="match status" value="1"/>
</dbReference>
<dbReference type="InterPro" id="IPR034143">
    <property type="entry name" value="snRNP70_RRM"/>
</dbReference>
<dbReference type="PANTHER" id="PTHR14255">
    <property type="entry name" value="CEREBLON"/>
    <property type="match status" value="1"/>
</dbReference>
<evidence type="ECO:0000256" key="2">
    <source>
        <dbReference type="ARBA" id="ARBA00004324"/>
    </source>
</evidence>
<feature type="transmembrane region" description="Helical" evidence="14">
    <location>
        <begin position="941"/>
        <end position="966"/>
    </location>
</feature>
<dbReference type="PROSITE" id="PS50102">
    <property type="entry name" value="RRM"/>
    <property type="match status" value="1"/>
</dbReference>
<dbReference type="InterPro" id="IPR000504">
    <property type="entry name" value="RRM_dom"/>
</dbReference>
<feature type="transmembrane region" description="Helical" evidence="14">
    <location>
        <begin position="910"/>
        <end position="929"/>
    </location>
</feature>
<dbReference type="AlphaFoldDB" id="A0AAV3P749"/>
<dbReference type="PANTHER" id="PTHR14255:SF31">
    <property type="entry name" value="SULFITE EXPORTER TAUE_SAFE FAMILY PROTEIN 3-LIKE"/>
    <property type="match status" value="1"/>
</dbReference>
<name>A0AAV3P749_LITER</name>
<feature type="compositionally biased region" description="Basic and acidic residues" evidence="13">
    <location>
        <begin position="259"/>
        <end position="299"/>
    </location>
</feature>
<comment type="similarity">
    <text evidence="4">Belongs to the 4-toluene sulfonate uptake permease (TSUP) (TC 2.A.102) family.</text>
</comment>
<dbReference type="FunFam" id="3.30.70.330:FF:000153">
    <property type="entry name" value="U1 small nuclear ribonucleoprotein 70 kDa"/>
    <property type="match status" value="1"/>
</dbReference>
<dbReference type="Pfam" id="PF00076">
    <property type="entry name" value="RRM_1"/>
    <property type="match status" value="1"/>
</dbReference>
<evidence type="ECO:0000256" key="14">
    <source>
        <dbReference type="SAM" id="Phobius"/>
    </source>
</evidence>
<dbReference type="CDD" id="cd12236">
    <property type="entry name" value="RRM_snRNP70"/>
    <property type="match status" value="1"/>
</dbReference>
<dbReference type="InterPro" id="IPR035979">
    <property type="entry name" value="RBD_domain_sf"/>
</dbReference>
<evidence type="ECO:0000256" key="13">
    <source>
        <dbReference type="SAM" id="MobiDB-lite"/>
    </source>
</evidence>
<evidence type="ECO:0000256" key="10">
    <source>
        <dbReference type="ARBA" id="ARBA00023242"/>
    </source>
</evidence>
<evidence type="ECO:0000256" key="9">
    <source>
        <dbReference type="ARBA" id="ARBA00023136"/>
    </source>
</evidence>
<dbReference type="InterPro" id="IPR012677">
    <property type="entry name" value="Nucleotide-bd_a/b_plait_sf"/>
</dbReference>
<evidence type="ECO:0000256" key="11">
    <source>
        <dbReference type="ARBA" id="ARBA00023274"/>
    </source>
</evidence>
<dbReference type="GO" id="GO:0016567">
    <property type="term" value="P:protein ubiquitination"/>
    <property type="evidence" value="ECO:0007669"/>
    <property type="project" value="TreeGrafter"/>
</dbReference>
<dbReference type="Pfam" id="PF01925">
    <property type="entry name" value="TauE"/>
    <property type="match status" value="2"/>
</dbReference>
<evidence type="ECO:0000256" key="6">
    <source>
        <dbReference type="ARBA" id="ARBA00022692"/>
    </source>
</evidence>
<dbReference type="GO" id="GO:0030619">
    <property type="term" value="F:U1 snRNA binding"/>
    <property type="evidence" value="ECO:0007669"/>
    <property type="project" value="InterPro"/>
</dbReference>
<feature type="compositionally biased region" description="Basic and acidic residues" evidence="13">
    <location>
        <begin position="364"/>
        <end position="480"/>
    </location>
</feature>
<evidence type="ECO:0000256" key="8">
    <source>
        <dbReference type="ARBA" id="ARBA00022989"/>
    </source>
</evidence>
<evidence type="ECO:0000256" key="3">
    <source>
        <dbReference type="ARBA" id="ARBA00004642"/>
    </source>
</evidence>
<evidence type="ECO:0000259" key="15">
    <source>
        <dbReference type="PROSITE" id="PS50102"/>
    </source>
</evidence>
<dbReference type="Proteomes" id="UP001454036">
    <property type="component" value="Unassembled WGS sequence"/>
</dbReference>
<dbReference type="GO" id="GO:0006397">
    <property type="term" value="P:mRNA processing"/>
    <property type="evidence" value="ECO:0007669"/>
    <property type="project" value="UniProtKB-KW"/>
</dbReference>
<evidence type="ECO:0000256" key="1">
    <source>
        <dbReference type="ARBA" id="ARBA00004141"/>
    </source>
</evidence>
<dbReference type="InterPro" id="IPR022023">
    <property type="entry name" value="U1snRNP70_N"/>
</dbReference>
<evidence type="ECO:0000256" key="4">
    <source>
        <dbReference type="ARBA" id="ARBA00009142"/>
    </source>
</evidence>
<feature type="transmembrane region" description="Helical" evidence="14">
    <location>
        <begin position="525"/>
        <end position="544"/>
    </location>
</feature>
<feature type="region of interest" description="Disordered" evidence="13">
    <location>
        <begin position="222"/>
        <end position="480"/>
    </location>
</feature>
<keyword evidence="8 14" id="KW-1133">Transmembrane helix</keyword>
<dbReference type="EMBL" id="BAABME010001025">
    <property type="protein sequence ID" value="GAA0147083.1"/>
    <property type="molecule type" value="Genomic_DNA"/>
</dbReference>
<keyword evidence="16" id="KW-0436">Ligase</keyword>
<dbReference type="GO" id="GO:0016020">
    <property type="term" value="C:membrane"/>
    <property type="evidence" value="ECO:0007669"/>
    <property type="project" value="UniProtKB-SubCell"/>
</dbReference>
<dbReference type="InterPro" id="IPR002781">
    <property type="entry name" value="TM_pro_TauE-like"/>
</dbReference>
<feature type="transmembrane region" description="Helical" evidence="14">
    <location>
        <begin position="771"/>
        <end position="792"/>
    </location>
</feature>
<feature type="region of interest" description="Disordered" evidence="13">
    <location>
        <begin position="1"/>
        <end position="22"/>
    </location>
</feature>
<comment type="subcellular location">
    <subcellularLocation>
        <location evidence="1">Membrane</location>
        <topology evidence="1">Multi-pass membrane protein</topology>
    </subcellularLocation>
    <subcellularLocation>
        <location evidence="2">Nucleus speckle</location>
    </subcellularLocation>
    <subcellularLocation>
        <location evidence="3">Nucleus</location>
        <location evidence="3">Nucleoplasm</location>
    </subcellularLocation>
</comment>
<keyword evidence="17" id="KW-1185">Reference proteome</keyword>
<evidence type="ECO:0000256" key="12">
    <source>
        <dbReference type="PROSITE-ProRule" id="PRU00176"/>
    </source>
</evidence>
<sequence length="984" mass="112875">MGDMNNDPFMRNPNSGIQARAKAQNRANLMVLKQMGQSHPTGLTTSLLKLFEPRPPLEYKQPLEKRKCPPYSGMAQFVEKFAEPGDAEYAPPIPEVETPAQRRARIHQKRLEDGARKAAEEFEKYDPNSDPNISGDPYKTLFVARLNYETTESRIKREFEAYGPIKRVRLVADNMTNKPRGYAFIEYMHSRDMKAAYKQADGKKLDNRRVLVDVERGRTVKNWRPRRLGGGLGTTRVGGEDLNQRTSGREQPQAGVVSRSEEPRMRDDRDREKSRERTREREKSRERSHDRPRDRDHRDDRHHRDRDRNRDKDTERSRDRDREKTRDRGRDRGRDHDRERDRERVHERHREREKDRDYDDVDADYDRGRSRDREPGYDRVELKHEKDRKRERSYGHVEPDDDERYGLPEHGQVEDDSGRYGYNGHKEEREYEHPDAHDIDDRYKDLDRDHDRYDQMDEDNYKYDKVASRSQEREHDHRRSDRAHSQHYLYRLPSSIDILYNIVCIHKFISMAYQVEVLNLRVRTAFAVAWLVCWCLVTTSYLGSAEKLLKITEKGDIDEEETRQRFLTKVLHFLWQNGKSSYEPVWPEMELGWRLVVGTIIGFFGAALGSVGGVGGGGIFVPMLTLVVGFDPKSSTAISKCMIMGAAGSTVYYNLRLRPPTLDMPVIDYDLALLFQPMLMLGISIGVAFNVIFADWMVTVLLIILFLGTSSKSLLKGIETWKKETSMKEATQAVAADVKAIERSGGEYKLLPGAPSDEKVFVLNNIYWKELALLMFVWLAFLAVQLLKIYTASCSIEFWILNFLQVPIAGSVSLYEAVCLYKGTRIIASKGKDITTWKPHMLFLYCCCGIVAGIVGGLLGLGGGFILGPLFLELGIPPQVASATSTFSMMFSSSMSVVQYYLLNRFPVPYAAYFVVVATIAAFAGQHVVRKTIALLGRASIIIFILSLTIFISAITLGGVGIAHMVEKLEKKEYMGFDNLCSQS</sequence>
<accession>A0AAV3P749</accession>
<keyword evidence="6 14" id="KW-0812">Transmembrane</keyword>
<dbReference type="Pfam" id="PF12220">
    <property type="entry name" value="U1snRNP70_N"/>
    <property type="match status" value="1"/>
</dbReference>
<reference evidence="16 17" key="1">
    <citation type="submission" date="2024-01" db="EMBL/GenBank/DDBJ databases">
        <title>The complete chloroplast genome sequence of Lithospermum erythrorhizon: insights into the phylogenetic relationship among Boraginaceae species and the maternal lineages of purple gromwells.</title>
        <authorList>
            <person name="Okada T."/>
            <person name="Watanabe K."/>
        </authorList>
    </citation>
    <scope>NUCLEOTIDE SEQUENCE [LARGE SCALE GENOMIC DNA]</scope>
</reference>
<evidence type="ECO:0000256" key="5">
    <source>
        <dbReference type="ARBA" id="ARBA00022664"/>
    </source>
</evidence>
<dbReference type="SUPFAM" id="SSF54928">
    <property type="entry name" value="RNA-binding domain, RBD"/>
    <property type="match status" value="1"/>
</dbReference>
<dbReference type="SMART" id="SM00360">
    <property type="entry name" value="RRM"/>
    <property type="match status" value="1"/>
</dbReference>
<keyword evidence="9 14" id="KW-0472">Membrane</keyword>
<keyword evidence="10" id="KW-0539">Nucleus</keyword>
<feature type="domain" description="RRM" evidence="15">
    <location>
        <begin position="139"/>
        <end position="217"/>
    </location>
</feature>
<gene>
    <name evidence="16" type="ORF">LIER_06872</name>
</gene>
<dbReference type="GO" id="GO:0016874">
    <property type="term" value="F:ligase activity"/>
    <property type="evidence" value="ECO:0007669"/>
    <property type="project" value="UniProtKB-KW"/>
</dbReference>
<feature type="transmembrane region" description="Helical" evidence="14">
    <location>
        <begin position="842"/>
        <end position="868"/>
    </location>
</feature>
<feature type="transmembrane region" description="Helical" evidence="14">
    <location>
        <begin position="675"/>
        <end position="708"/>
    </location>
</feature>
<evidence type="ECO:0000256" key="7">
    <source>
        <dbReference type="ARBA" id="ARBA00022884"/>
    </source>
</evidence>
<organism evidence="16 17">
    <name type="scientific">Lithospermum erythrorhizon</name>
    <name type="common">Purple gromwell</name>
    <name type="synonym">Lithospermum officinale var. erythrorhizon</name>
    <dbReference type="NCBI Taxonomy" id="34254"/>
    <lineage>
        <taxon>Eukaryota</taxon>
        <taxon>Viridiplantae</taxon>
        <taxon>Streptophyta</taxon>
        <taxon>Embryophyta</taxon>
        <taxon>Tracheophyta</taxon>
        <taxon>Spermatophyta</taxon>
        <taxon>Magnoliopsida</taxon>
        <taxon>eudicotyledons</taxon>
        <taxon>Gunneridae</taxon>
        <taxon>Pentapetalae</taxon>
        <taxon>asterids</taxon>
        <taxon>lamiids</taxon>
        <taxon>Boraginales</taxon>
        <taxon>Boraginaceae</taxon>
        <taxon>Boraginoideae</taxon>
        <taxon>Lithospermeae</taxon>
        <taxon>Lithospermum</taxon>
    </lineage>
</organism>